<feature type="transmembrane region" description="Helical" evidence="5">
    <location>
        <begin position="329"/>
        <end position="350"/>
    </location>
</feature>
<dbReference type="OrthoDB" id="6418713at2759"/>
<gene>
    <name evidence="7" type="ORF">HU200_055689</name>
</gene>
<sequence length="453" mass="47838">MQGAAATSVSGASWSRAMRGRPAALASRHAGLATASYSFGTRGAVLAGAGPQFPLLRVRGGCGLRPLPLLLSGSGKNGKVVAAAAVASVPADDASGAGRGEGDEAGGIAATVELGAMIVTWYLLNIYFNIYNKQVLGALPLPLPYTITAFQLAFGSLLIFLMWATKLHPVPKLSAAQLGKILPLAMGHMLGTVFTNMSLGKVAVSFTHTIKASEPFFTVLLSALFLGKVRHLHTPAKQILADSIVRSEAEETAKLSLISRSPSRVQVPSLPVLGTLVPIVGGVALASFTEVSFNWTGLWSAMASNLTYQSRNVLSKKIFAGDEDAMDDINLFSVITILSFLLSCPLMFLVEGVKFTPGYLQSTGLNRQELCVRAVLAGFCFHGYQKLSYLILSRVSPVTHSVANCVKRVVVIVSSVLFFRTPISPVNALGTGAALGGVFLYSRLTRTKKPKNA</sequence>
<evidence type="ECO:0000256" key="1">
    <source>
        <dbReference type="ARBA" id="ARBA00004141"/>
    </source>
</evidence>
<evidence type="ECO:0000256" key="2">
    <source>
        <dbReference type="ARBA" id="ARBA00022692"/>
    </source>
</evidence>
<accession>A0A835AFC4</accession>
<comment type="caution">
    <text evidence="7">The sequence shown here is derived from an EMBL/GenBank/DDBJ whole genome shotgun (WGS) entry which is preliminary data.</text>
</comment>
<feature type="transmembrane region" description="Helical" evidence="5">
    <location>
        <begin position="423"/>
        <end position="441"/>
    </location>
</feature>
<dbReference type="GO" id="GO:0016020">
    <property type="term" value="C:membrane"/>
    <property type="evidence" value="ECO:0007669"/>
    <property type="project" value="UniProtKB-SubCell"/>
</dbReference>
<reference evidence="7" key="1">
    <citation type="submission" date="2020-07" db="EMBL/GenBank/DDBJ databases">
        <title>Genome sequence and genetic diversity analysis of an under-domesticated orphan crop, white fonio (Digitaria exilis).</title>
        <authorList>
            <person name="Bennetzen J.L."/>
            <person name="Chen S."/>
            <person name="Ma X."/>
            <person name="Wang X."/>
            <person name="Yssel A.E.J."/>
            <person name="Chaluvadi S.R."/>
            <person name="Johnson M."/>
            <person name="Gangashetty P."/>
            <person name="Hamidou F."/>
            <person name="Sanogo M.D."/>
            <person name="Zwaenepoel A."/>
            <person name="Wallace J."/>
            <person name="Van De Peer Y."/>
            <person name="Van Deynze A."/>
        </authorList>
    </citation>
    <scope>NUCLEOTIDE SEQUENCE</scope>
    <source>
        <tissue evidence="7">Leaves</tissue>
    </source>
</reference>
<keyword evidence="3 5" id="KW-1133">Transmembrane helix</keyword>
<dbReference type="InterPro" id="IPR037185">
    <property type="entry name" value="EmrE-like"/>
</dbReference>
<dbReference type="PANTHER" id="PTHR11132">
    <property type="entry name" value="SOLUTE CARRIER FAMILY 35"/>
    <property type="match status" value="1"/>
</dbReference>
<organism evidence="7 8">
    <name type="scientific">Digitaria exilis</name>
    <dbReference type="NCBI Taxonomy" id="1010633"/>
    <lineage>
        <taxon>Eukaryota</taxon>
        <taxon>Viridiplantae</taxon>
        <taxon>Streptophyta</taxon>
        <taxon>Embryophyta</taxon>
        <taxon>Tracheophyta</taxon>
        <taxon>Spermatophyta</taxon>
        <taxon>Magnoliopsida</taxon>
        <taxon>Liliopsida</taxon>
        <taxon>Poales</taxon>
        <taxon>Poaceae</taxon>
        <taxon>PACMAD clade</taxon>
        <taxon>Panicoideae</taxon>
        <taxon>Panicodae</taxon>
        <taxon>Paniceae</taxon>
        <taxon>Anthephorinae</taxon>
        <taxon>Digitaria</taxon>
    </lineage>
</organism>
<feature type="transmembrane region" description="Helical" evidence="5">
    <location>
        <begin position="105"/>
        <end position="124"/>
    </location>
</feature>
<keyword evidence="2 5" id="KW-0812">Transmembrane</keyword>
<dbReference type="EMBL" id="JACEFO010002379">
    <property type="protein sequence ID" value="KAF8663094.1"/>
    <property type="molecule type" value="Genomic_DNA"/>
</dbReference>
<evidence type="ECO:0000256" key="3">
    <source>
        <dbReference type="ARBA" id="ARBA00022989"/>
    </source>
</evidence>
<protein>
    <recommendedName>
        <fullName evidence="6">Sugar phosphate transporter domain-containing protein</fullName>
    </recommendedName>
</protein>
<evidence type="ECO:0000256" key="5">
    <source>
        <dbReference type="SAM" id="Phobius"/>
    </source>
</evidence>
<evidence type="ECO:0000313" key="7">
    <source>
        <dbReference type="EMBL" id="KAF8663094.1"/>
    </source>
</evidence>
<dbReference type="InterPro" id="IPR004853">
    <property type="entry name" value="Sugar_P_trans_dom"/>
</dbReference>
<comment type="subcellular location">
    <subcellularLocation>
        <location evidence="1">Membrane</location>
        <topology evidence="1">Multi-pass membrane protein</topology>
    </subcellularLocation>
</comment>
<name>A0A835AFC4_9POAL</name>
<evidence type="ECO:0000313" key="8">
    <source>
        <dbReference type="Proteomes" id="UP000636709"/>
    </source>
</evidence>
<keyword evidence="4 5" id="KW-0472">Membrane</keyword>
<dbReference type="Gramene" id="DexiUA01G0020850.1">
    <property type="protein sequence ID" value="DexiUA01G0020850.1:cds"/>
    <property type="gene ID" value="DexiUA01G0020850"/>
</dbReference>
<feature type="transmembrane region" description="Helical" evidence="5">
    <location>
        <begin position="144"/>
        <end position="164"/>
    </location>
</feature>
<keyword evidence="8" id="KW-1185">Reference proteome</keyword>
<dbReference type="InterPro" id="IPR050186">
    <property type="entry name" value="TPT_transporter"/>
</dbReference>
<evidence type="ECO:0000259" key="6">
    <source>
        <dbReference type="Pfam" id="PF03151"/>
    </source>
</evidence>
<feature type="domain" description="Sugar phosphate transporter" evidence="6">
    <location>
        <begin position="266"/>
        <end position="442"/>
    </location>
</feature>
<feature type="domain" description="Sugar phosphate transporter" evidence="6">
    <location>
        <begin position="113"/>
        <end position="232"/>
    </location>
</feature>
<dbReference type="AlphaFoldDB" id="A0A835AFC4"/>
<dbReference type="Pfam" id="PF03151">
    <property type="entry name" value="TPT"/>
    <property type="match status" value="2"/>
</dbReference>
<proteinExistence type="predicted"/>
<dbReference type="SUPFAM" id="SSF103481">
    <property type="entry name" value="Multidrug resistance efflux transporter EmrE"/>
    <property type="match status" value="1"/>
</dbReference>
<evidence type="ECO:0000256" key="4">
    <source>
        <dbReference type="ARBA" id="ARBA00023136"/>
    </source>
</evidence>
<dbReference type="Proteomes" id="UP000636709">
    <property type="component" value="Unassembled WGS sequence"/>
</dbReference>